<dbReference type="AlphaFoldDB" id="A0A6P4XRY6"/>
<dbReference type="OrthoDB" id="8950604at2759"/>
<dbReference type="CDD" id="cd00037">
    <property type="entry name" value="CLECT"/>
    <property type="match status" value="1"/>
</dbReference>
<dbReference type="Pfam" id="PF00059">
    <property type="entry name" value="Lectin_C"/>
    <property type="match status" value="1"/>
</dbReference>
<protein>
    <submittedName>
        <fullName evidence="3">Snaclec CHH-B subunit beta-like</fullName>
    </submittedName>
</protein>
<gene>
    <name evidence="3" type="primary">LOC109462716</name>
</gene>
<dbReference type="Gene3D" id="3.10.100.10">
    <property type="entry name" value="Mannose-Binding Protein A, subunit A"/>
    <property type="match status" value="1"/>
</dbReference>
<dbReference type="Proteomes" id="UP000515135">
    <property type="component" value="Unplaced"/>
</dbReference>
<proteinExistence type="predicted"/>
<dbReference type="InterPro" id="IPR016186">
    <property type="entry name" value="C-type_lectin-like/link_sf"/>
</dbReference>
<dbReference type="InterPro" id="IPR050801">
    <property type="entry name" value="Ca-Dep_Lectins_ImmuneDev"/>
</dbReference>
<dbReference type="PROSITE" id="PS50041">
    <property type="entry name" value="C_TYPE_LECTIN_2"/>
    <property type="match status" value="1"/>
</dbReference>
<dbReference type="PANTHER" id="PTHR22801">
    <property type="entry name" value="LITHOSTATHINE"/>
    <property type="match status" value="1"/>
</dbReference>
<dbReference type="InterPro" id="IPR001304">
    <property type="entry name" value="C-type_lectin-like"/>
</dbReference>
<dbReference type="SMART" id="SM00034">
    <property type="entry name" value="CLECT"/>
    <property type="match status" value="1"/>
</dbReference>
<dbReference type="GeneID" id="109462716"/>
<dbReference type="InterPro" id="IPR016187">
    <property type="entry name" value="CTDL_fold"/>
</dbReference>
<dbReference type="SUPFAM" id="SSF56436">
    <property type="entry name" value="C-type lectin-like"/>
    <property type="match status" value="1"/>
</dbReference>
<dbReference type="KEGG" id="bbel:109462716"/>
<organism evidence="2 3">
    <name type="scientific">Branchiostoma belcheri</name>
    <name type="common">Amphioxus</name>
    <dbReference type="NCBI Taxonomy" id="7741"/>
    <lineage>
        <taxon>Eukaryota</taxon>
        <taxon>Metazoa</taxon>
        <taxon>Chordata</taxon>
        <taxon>Cephalochordata</taxon>
        <taxon>Leptocardii</taxon>
        <taxon>Amphioxiformes</taxon>
        <taxon>Branchiostomatidae</taxon>
        <taxon>Branchiostoma</taxon>
    </lineage>
</organism>
<dbReference type="PANTHER" id="PTHR22801:SF63">
    <property type="entry name" value="C-TYPE LECTIN DOMAIN-CONTAINING PROTEIN"/>
    <property type="match status" value="1"/>
</dbReference>
<feature type="domain" description="C-type lectin" evidence="1">
    <location>
        <begin position="25"/>
        <end position="148"/>
    </location>
</feature>
<dbReference type="RefSeq" id="XP_019614833.1">
    <property type="nucleotide sequence ID" value="XM_019759274.1"/>
</dbReference>
<reference evidence="3" key="1">
    <citation type="submission" date="2025-08" db="UniProtKB">
        <authorList>
            <consortium name="RefSeq"/>
        </authorList>
    </citation>
    <scope>IDENTIFICATION</scope>
    <source>
        <tissue evidence="3">Gonad</tissue>
    </source>
</reference>
<accession>A0A6P4XRY6</accession>
<evidence type="ECO:0000259" key="1">
    <source>
        <dbReference type="PROSITE" id="PS50041"/>
    </source>
</evidence>
<evidence type="ECO:0000313" key="2">
    <source>
        <dbReference type="Proteomes" id="UP000515135"/>
    </source>
</evidence>
<keyword evidence="2" id="KW-1185">Reference proteome</keyword>
<evidence type="ECO:0000313" key="3">
    <source>
        <dbReference type="RefSeq" id="XP_019614833.1"/>
    </source>
</evidence>
<sequence length="154" mass="18361">MPFVGSGASACRNQFNFPRNNFDIYENRCHWFSHRRVKRTYAQAERFCADRGGRLVTIKTSNKQDFLAGFKDLKVKRARRSNFWIGLDDLRRENIMEWSDGTTLSNGNYNNWKFPPRRHKKRDCAAIHRSNLQWVLVNCRMKFPFICEMDDTMI</sequence>
<name>A0A6P4XRY6_BRABE</name>